<comment type="caution">
    <text evidence="3">The sequence shown here is derived from an EMBL/GenBank/DDBJ whole genome shotgun (WGS) entry which is preliminary data.</text>
</comment>
<sequence length="233" mass="25623">MKVLTKEEDAHYRSIVAGGTVGCLIGLADGIAGVLLVSRRYHTIRGLTLTMKTFLVTSPGNFAGIIAADHASRGHENEHNAAYQWYNNGEERLRADEMRSLSFTGRAVALAHREKYKIVSLTSIASMKPVQARVYAQGLTLGVLCASAAFEISDQRRGRGLLDSNKKADASEEAPAYKGRRSETDLWKDMVAFQEQGMNNTEEKTADLEEAKSKDSKLAKEDSNSEKMYMSSP</sequence>
<accession>A0A1V6WS97</accession>
<keyword evidence="2" id="KW-0472">Membrane</keyword>
<evidence type="ECO:0000256" key="1">
    <source>
        <dbReference type="SAM" id="MobiDB-lite"/>
    </source>
</evidence>
<evidence type="ECO:0000313" key="3">
    <source>
        <dbReference type="EMBL" id="OQE65757.1"/>
    </source>
</evidence>
<dbReference type="OMA" id="GHENEHN"/>
<feature type="compositionally biased region" description="Basic and acidic residues" evidence="1">
    <location>
        <begin position="201"/>
        <end position="225"/>
    </location>
</feature>
<keyword evidence="4" id="KW-1185">Reference proteome</keyword>
<feature type="transmembrane region" description="Helical" evidence="2">
    <location>
        <begin position="12"/>
        <end position="37"/>
    </location>
</feature>
<evidence type="ECO:0000313" key="4">
    <source>
        <dbReference type="Proteomes" id="UP000191691"/>
    </source>
</evidence>
<evidence type="ECO:0008006" key="5">
    <source>
        <dbReference type="Google" id="ProtNLM"/>
    </source>
</evidence>
<dbReference type="STRING" id="60175.A0A1V6WS97"/>
<keyword evidence="2" id="KW-1133">Transmembrane helix</keyword>
<protein>
    <recommendedName>
        <fullName evidence="5">HIG1 domain-containing protein</fullName>
    </recommendedName>
</protein>
<reference evidence="4" key="1">
    <citation type="journal article" date="2017" name="Nat. Microbiol.">
        <title>Global analysis of biosynthetic gene clusters reveals vast potential of secondary metabolite production in Penicillium species.</title>
        <authorList>
            <person name="Nielsen J.C."/>
            <person name="Grijseels S."/>
            <person name="Prigent S."/>
            <person name="Ji B."/>
            <person name="Dainat J."/>
            <person name="Nielsen K.F."/>
            <person name="Frisvad J.C."/>
            <person name="Workman M."/>
            <person name="Nielsen J."/>
        </authorList>
    </citation>
    <scope>NUCLEOTIDE SEQUENCE [LARGE SCALE GENOMIC DNA]</scope>
    <source>
        <strain evidence="4">IBT 13039</strain>
    </source>
</reference>
<dbReference type="EMBL" id="MOOB01000198">
    <property type="protein sequence ID" value="OQE65757.1"/>
    <property type="molecule type" value="Genomic_DNA"/>
</dbReference>
<feature type="region of interest" description="Disordered" evidence="1">
    <location>
        <begin position="163"/>
        <end position="233"/>
    </location>
</feature>
<evidence type="ECO:0000256" key="2">
    <source>
        <dbReference type="SAM" id="Phobius"/>
    </source>
</evidence>
<name>A0A1V6WS97_PENNA</name>
<organism evidence="3 4">
    <name type="scientific">Penicillium nalgiovense</name>
    <dbReference type="NCBI Taxonomy" id="60175"/>
    <lineage>
        <taxon>Eukaryota</taxon>
        <taxon>Fungi</taxon>
        <taxon>Dikarya</taxon>
        <taxon>Ascomycota</taxon>
        <taxon>Pezizomycotina</taxon>
        <taxon>Eurotiomycetes</taxon>
        <taxon>Eurotiomycetidae</taxon>
        <taxon>Eurotiales</taxon>
        <taxon>Aspergillaceae</taxon>
        <taxon>Penicillium</taxon>
    </lineage>
</organism>
<dbReference type="AlphaFoldDB" id="A0A1V6WS97"/>
<keyword evidence="2" id="KW-0812">Transmembrane</keyword>
<proteinExistence type="predicted"/>
<dbReference type="Proteomes" id="UP000191691">
    <property type="component" value="Unassembled WGS sequence"/>
</dbReference>
<gene>
    <name evidence="3" type="ORF">PENNAL_c0198G06823</name>
</gene>